<dbReference type="HAMAP" id="MF_01270">
    <property type="entry name" value="AnhMurNAc_kinase"/>
    <property type="match status" value="1"/>
</dbReference>
<keyword evidence="1" id="KW-0119">Carbohydrate metabolism</keyword>
<reference evidence="2 3" key="1">
    <citation type="submission" date="2021-04" db="EMBL/GenBank/DDBJ databases">
        <title>Whole-genome sequencing of Saccharopolyspora endophytica KCTC 19397.</title>
        <authorList>
            <person name="Ay H."/>
            <person name="Saygin H."/>
            <person name="Sahin N."/>
        </authorList>
    </citation>
    <scope>NUCLEOTIDE SEQUENCE [LARGE SCALE GENOMIC DNA]</scope>
    <source>
        <strain evidence="2 3">KCTC 19397</strain>
    </source>
</reference>
<accession>A0ABS5DLU4</accession>
<organism evidence="2 3">
    <name type="scientific">Saccharopolyspora endophytica</name>
    <dbReference type="NCBI Taxonomy" id="543886"/>
    <lineage>
        <taxon>Bacteria</taxon>
        <taxon>Bacillati</taxon>
        <taxon>Actinomycetota</taxon>
        <taxon>Actinomycetes</taxon>
        <taxon>Pseudonocardiales</taxon>
        <taxon>Pseudonocardiaceae</taxon>
        <taxon>Saccharopolyspora</taxon>
    </lineage>
</organism>
<comment type="similarity">
    <text evidence="1">Belongs to the anhydro-N-acetylmuramic acid kinase family.</text>
</comment>
<dbReference type="Gene3D" id="3.30.420.40">
    <property type="match status" value="2"/>
</dbReference>
<comment type="pathway">
    <text evidence="1">Cell wall biogenesis; peptidoglycan recycling.</text>
</comment>
<dbReference type="PANTHER" id="PTHR30605:SF0">
    <property type="entry name" value="ANHYDRO-N-ACETYLMURAMIC ACID KINASE"/>
    <property type="match status" value="1"/>
</dbReference>
<keyword evidence="1" id="KW-0808">Transferase</keyword>
<comment type="caution">
    <text evidence="2">The sequence shown here is derived from an EMBL/GenBank/DDBJ whole genome shotgun (WGS) entry which is preliminary data.</text>
</comment>
<dbReference type="EC" id="2.7.1.170" evidence="1"/>
<evidence type="ECO:0000256" key="1">
    <source>
        <dbReference type="HAMAP-Rule" id="MF_01270"/>
    </source>
</evidence>
<evidence type="ECO:0000313" key="2">
    <source>
        <dbReference type="EMBL" id="MBQ0927264.1"/>
    </source>
</evidence>
<comment type="function">
    <text evidence="1">Catalyzes the specific phosphorylation of 1,6-anhydro-N-acetylmuramic acid (anhMurNAc) with the simultaneous cleavage of the 1,6-anhydro ring, generating MurNAc-6-P. Is required for the utilization of anhMurNAc either imported from the medium or derived from its own cell wall murein, and thus plays a role in cell wall recycling.</text>
</comment>
<feature type="binding site" evidence="1">
    <location>
        <begin position="12"/>
        <end position="19"/>
    </location>
    <ligand>
        <name>ATP</name>
        <dbReference type="ChEBI" id="CHEBI:30616"/>
    </ligand>
</feature>
<keyword evidence="1 2" id="KW-0418">Kinase</keyword>
<comment type="pathway">
    <text evidence="1">Amino-sugar metabolism; 1,6-anhydro-N-acetylmuramate degradation.</text>
</comment>
<sequence length="416" mass="43209">MRWWRVVGLLSGTSMDGIDVVAAEMRLDGETIELRPLGDRTLDYPADLREDLLAALPPGTLDAETFCRLDTRVGRCFAEAALLGVDLAGGEADFVSSLGQTIYHWVEGGRAHGTLQIGQPAWIAEATGLPVISDLRTRDVAASGHGAPLAGVLDSLWLGDPGFQWKSGTGVPLKSGTGVPLKSGTPDTPVALNIGGISNIAVVGGPEPLAYDTGPGNALIDLAAQQRTGKPQDTDGALAASGTVREDLLTILLDDEYYRLPAPKSTGKEHFNSAYLARALDELGDPVSDADLLATLTELTARTVADACRAEGAGRVVVAGGGVRNPVLLAALRRQLDVPVLLSDDLGMPADSKEALLTALLGFLTWNGLPGNTPGTTGAAGPRVLGSITPGATGLRLPEPATTQPRRLIMRSAATN</sequence>
<gene>
    <name evidence="1" type="primary">anmK</name>
    <name evidence="2" type="ORF">KBO27_25260</name>
</gene>
<dbReference type="InterPro" id="IPR043129">
    <property type="entry name" value="ATPase_NBD"/>
</dbReference>
<evidence type="ECO:0000313" key="3">
    <source>
        <dbReference type="Proteomes" id="UP000674084"/>
    </source>
</evidence>
<dbReference type="InterPro" id="IPR005338">
    <property type="entry name" value="Anhydro_N_Ac-Mur_kinase"/>
</dbReference>
<dbReference type="EMBL" id="JAGPXE010000012">
    <property type="protein sequence ID" value="MBQ0927264.1"/>
    <property type="molecule type" value="Genomic_DNA"/>
</dbReference>
<name>A0ABS5DLU4_9PSEU</name>
<dbReference type="Proteomes" id="UP000674084">
    <property type="component" value="Unassembled WGS sequence"/>
</dbReference>
<dbReference type="RefSeq" id="WP_210972360.1">
    <property type="nucleotide sequence ID" value="NZ_JAGPXE010000012.1"/>
</dbReference>
<dbReference type="PANTHER" id="PTHR30605">
    <property type="entry name" value="ANHYDRO-N-ACETYLMURAMIC ACID KINASE"/>
    <property type="match status" value="1"/>
</dbReference>
<dbReference type="SUPFAM" id="SSF53067">
    <property type="entry name" value="Actin-like ATPase domain"/>
    <property type="match status" value="1"/>
</dbReference>
<dbReference type="GO" id="GO:0016301">
    <property type="term" value="F:kinase activity"/>
    <property type="evidence" value="ECO:0007669"/>
    <property type="project" value="UniProtKB-KW"/>
</dbReference>
<keyword evidence="3" id="KW-1185">Reference proteome</keyword>
<dbReference type="Pfam" id="PF03702">
    <property type="entry name" value="AnmK"/>
    <property type="match status" value="2"/>
</dbReference>
<comment type="catalytic activity">
    <reaction evidence="1">
        <text>1,6-anhydro-N-acetyl-beta-muramate + ATP + H2O = N-acetyl-D-muramate 6-phosphate + ADP + H(+)</text>
        <dbReference type="Rhea" id="RHEA:24952"/>
        <dbReference type="ChEBI" id="CHEBI:15377"/>
        <dbReference type="ChEBI" id="CHEBI:15378"/>
        <dbReference type="ChEBI" id="CHEBI:30616"/>
        <dbReference type="ChEBI" id="CHEBI:58690"/>
        <dbReference type="ChEBI" id="CHEBI:58722"/>
        <dbReference type="ChEBI" id="CHEBI:456216"/>
        <dbReference type="EC" id="2.7.1.170"/>
    </reaction>
</comment>
<keyword evidence="1" id="KW-0067">ATP-binding</keyword>
<keyword evidence="1" id="KW-0547">Nucleotide-binding</keyword>
<protein>
    <recommendedName>
        <fullName evidence="1">Anhydro-N-acetylmuramic acid kinase</fullName>
        <ecNumber evidence="1">2.7.1.170</ecNumber>
    </recommendedName>
    <alternativeName>
        <fullName evidence="1">AnhMurNAc kinase</fullName>
    </alternativeName>
</protein>
<proteinExistence type="inferred from homology"/>